<dbReference type="Pfam" id="PF08264">
    <property type="entry name" value="Anticodon_1"/>
    <property type="match status" value="1"/>
</dbReference>
<dbReference type="Gene3D" id="3.40.50.620">
    <property type="entry name" value="HUPs"/>
    <property type="match status" value="2"/>
</dbReference>
<keyword evidence="3 9" id="KW-0436">Ligase</keyword>
<dbReference type="FunFam" id="3.40.50.620:FF:000056">
    <property type="entry name" value="Leucine--tRNA ligase"/>
    <property type="match status" value="1"/>
</dbReference>
<feature type="short sequence motif" description="'HIGH' region" evidence="9">
    <location>
        <begin position="76"/>
        <end position="86"/>
    </location>
</feature>
<keyword evidence="4 9" id="KW-0547">Nucleotide-binding</keyword>
<keyword evidence="2 9" id="KW-0963">Cytoplasm</keyword>
<dbReference type="InterPro" id="IPR015413">
    <property type="entry name" value="Methionyl/Leucyl_tRNA_Synth"/>
</dbReference>
<dbReference type="CDD" id="cd00812">
    <property type="entry name" value="LeuRS_core"/>
    <property type="match status" value="1"/>
</dbReference>
<proteinExistence type="inferred from homology"/>
<evidence type="ECO:0000259" key="13">
    <source>
        <dbReference type="Pfam" id="PF09334"/>
    </source>
</evidence>
<dbReference type="InterPro" id="IPR025709">
    <property type="entry name" value="Leu_tRNA-synth_edit"/>
</dbReference>
<dbReference type="SUPFAM" id="SSF50677">
    <property type="entry name" value="ValRS/IleRS/LeuRS editing domain"/>
    <property type="match status" value="1"/>
</dbReference>
<evidence type="ECO:0000256" key="6">
    <source>
        <dbReference type="ARBA" id="ARBA00022917"/>
    </source>
</evidence>
<dbReference type="InterPro" id="IPR002300">
    <property type="entry name" value="aa-tRNA-synth_Ia"/>
</dbReference>
<keyword evidence="7 9" id="KW-0030">Aminoacyl-tRNA synthetase</keyword>
<protein>
    <recommendedName>
        <fullName evidence="9">Leucine--tRNA ligase</fullName>
        <ecNumber evidence="9">6.1.1.4</ecNumber>
    </recommendedName>
    <alternativeName>
        <fullName evidence="9">Leucyl-tRNA synthetase</fullName>
        <shortName evidence="9">LeuRS</shortName>
    </alternativeName>
</protein>
<comment type="catalytic activity">
    <reaction evidence="8 9">
        <text>tRNA(Leu) + L-leucine + ATP = L-leucyl-tRNA(Leu) + AMP + diphosphate</text>
        <dbReference type="Rhea" id="RHEA:11688"/>
        <dbReference type="Rhea" id="RHEA-COMP:9613"/>
        <dbReference type="Rhea" id="RHEA-COMP:9622"/>
        <dbReference type="ChEBI" id="CHEBI:30616"/>
        <dbReference type="ChEBI" id="CHEBI:33019"/>
        <dbReference type="ChEBI" id="CHEBI:57427"/>
        <dbReference type="ChEBI" id="CHEBI:78442"/>
        <dbReference type="ChEBI" id="CHEBI:78494"/>
        <dbReference type="ChEBI" id="CHEBI:456215"/>
        <dbReference type="EC" id="6.1.1.4"/>
    </reaction>
</comment>
<dbReference type="CDD" id="cd07958">
    <property type="entry name" value="Anticodon_Ia_Leu_BEm"/>
    <property type="match status" value="1"/>
</dbReference>
<keyword evidence="16" id="KW-1185">Reference proteome</keyword>
<dbReference type="EMBL" id="FWXI01000010">
    <property type="protein sequence ID" value="SMC82415.1"/>
    <property type="molecule type" value="Genomic_DNA"/>
</dbReference>
<comment type="similarity">
    <text evidence="1 9 10">Belongs to the class-I aminoacyl-tRNA synthetase family.</text>
</comment>
<dbReference type="PROSITE" id="PS00178">
    <property type="entry name" value="AA_TRNA_LIGASE_I"/>
    <property type="match status" value="1"/>
</dbReference>
<dbReference type="FunFam" id="1.10.730.10:FF:000011">
    <property type="entry name" value="Leucine--tRNA ligase chloroplastic/mitochondrial"/>
    <property type="match status" value="1"/>
</dbReference>
<evidence type="ECO:0000313" key="15">
    <source>
        <dbReference type="EMBL" id="SMC82415.1"/>
    </source>
</evidence>
<keyword evidence="6 9" id="KW-0648">Protein biosynthesis</keyword>
<accession>A0A1W2CAX2</accession>
<dbReference type="Pfam" id="PF13603">
    <property type="entry name" value="tRNA-synt_1_2"/>
    <property type="match status" value="1"/>
</dbReference>
<keyword evidence="5 9" id="KW-0067">ATP-binding</keyword>
<evidence type="ECO:0000256" key="2">
    <source>
        <dbReference type="ARBA" id="ARBA00022490"/>
    </source>
</evidence>
<dbReference type="Proteomes" id="UP000192738">
    <property type="component" value="Unassembled WGS sequence"/>
</dbReference>
<dbReference type="Pfam" id="PF09334">
    <property type="entry name" value="tRNA-synt_1g"/>
    <property type="match status" value="1"/>
</dbReference>
<evidence type="ECO:0000256" key="8">
    <source>
        <dbReference type="ARBA" id="ARBA00047469"/>
    </source>
</evidence>
<dbReference type="InterPro" id="IPR002302">
    <property type="entry name" value="Leu-tRNA-ligase"/>
</dbReference>
<dbReference type="HAMAP" id="MF_00049_B">
    <property type="entry name" value="Leu_tRNA_synth_B"/>
    <property type="match status" value="1"/>
</dbReference>
<dbReference type="GO" id="GO:0004823">
    <property type="term" value="F:leucine-tRNA ligase activity"/>
    <property type="evidence" value="ECO:0007669"/>
    <property type="project" value="UniProtKB-UniRule"/>
</dbReference>
<evidence type="ECO:0000259" key="12">
    <source>
        <dbReference type="Pfam" id="PF08264"/>
    </source>
</evidence>
<evidence type="ECO:0000256" key="4">
    <source>
        <dbReference type="ARBA" id="ARBA00022741"/>
    </source>
</evidence>
<dbReference type="InterPro" id="IPR013155">
    <property type="entry name" value="M/V/L/I-tRNA-synth_anticd-bd"/>
</dbReference>
<evidence type="ECO:0000256" key="7">
    <source>
        <dbReference type="ARBA" id="ARBA00023146"/>
    </source>
</evidence>
<feature type="domain" description="Methionyl/Valyl/Leucyl/Isoleucyl-tRNA synthetase anticodon-binding" evidence="12">
    <location>
        <begin position="698"/>
        <end position="821"/>
    </location>
</feature>
<dbReference type="GO" id="GO:0002161">
    <property type="term" value="F:aminoacyl-tRNA deacylase activity"/>
    <property type="evidence" value="ECO:0007669"/>
    <property type="project" value="InterPro"/>
</dbReference>
<feature type="domain" description="Aminoacyl-tRNA synthetase class Ia" evidence="11">
    <location>
        <begin position="455"/>
        <end position="656"/>
    </location>
</feature>
<evidence type="ECO:0000259" key="14">
    <source>
        <dbReference type="Pfam" id="PF13603"/>
    </source>
</evidence>
<dbReference type="SUPFAM" id="SSF47323">
    <property type="entry name" value="Anticodon-binding domain of a subclass of class I aminoacyl-tRNA synthetases"/>
    <property type="match status" value="1"/>
</dbReference>
<organism evidence="15 16">
    <name type="scientific">Sporomusa malonica</name>
    <dbReference type="NCBI Taxonomy" id="112901"/>
    <lineage>
        <taxon>Bacteria</taxon>
        <taxon>Bacillati</taxon>
        <taxon>Bacillota</taxon>
        <taxon>Negativicutes</taxon>
        <taxon>Selenomonadales</taxon>
        <taxon>Sporomusaceae</taxon>
        <taxon>Sporomusa</taxon>
    </lineage>
</organism>
<reference evidence="15 16" key="1">
    <citation type="submission" date="2017-04" db="EMBL/GenBank/DDBJ databases">
        <authorList>
            <person name="Afonso C.L."/>
            <person name="Miller P.J."/>
            <person name="Scott M.A."/>
            <person name="Spackman E."/>
            <person name="Goraichik I."/>
            <person name="Dimitrov K.M."/>
            <person name="Suarez D.L."/>
            <person name="Swayne D.E."/>
        </authorList>
    </citation>
    <scope>NUCLEOTIDE SEQUENCE [LARGE SCALE GENOMIC DNA]</scope>
    <source>
        <strain evidence="15 16">DSM 5090</strain>
    </source>
</reference>
<feature type="binding site" evidence="9">
    <location>
        <position position="619"/>
    </location>
    <ligand>
        <name>ATP</name>
        <dbReference type="ChEBI" id="CHEBI:30616"/>
    </ligand>
</feature>
<evidence type="ECO:0000256" key="5">
    <source>
        <dbReference type="ARBA" id="ARBA00022840"/>
    </source>
</evidence>
<feature type="domain" description="Leucyl-tRNA synthetase editing" evidence="14">
    <location>
        <begin position="255"/>
        <end position="441"/>
    </location>
</feature>
<feature type="domain" description="Methionyl/Leucyl tRNA synthetase" evidence="13">
    <location>
        <begin position="71"/>
        <end position="214"/>
    </location>
</feature>
<comment type="subcellular location">
    <subcellularLocation>
        <location evidence="9">Cytoplasm</location>
    </subcellularLocation>
</comment>
<dbReference type="InterPro" id="IPR014729">
    <property type="entry name" value="Rossmann-like_a/b/a_fold"/>
</dbReference>
<feature type="short sequence motif" description="'KMSKS' region" evidence="9">
    <location>
        <begin position="616"/>
        <end position="620"/>
    </location>
</feature>
<evidence type="ECO:0000256" key="3">
    <source>
        <dbReference type="ARBA" id="ARBA00022598"/>
    </source>
</evidence>
<dbReference type="InterPro" id="IPR009080">
    <property type="entry name" value="tRNAsynth_Ia_anticodon-bd"/>
</dbReference>
<dbReference type="PANTHER" id="PTHR43740">
    <property type="entry name" value="LEUCYL-TRNA SYNTHETASE"/>
    <property type="match status" value="1"/>
</dbReference>
<dbReference type="PRINTS" id="PR00985">
    <property type="entry name" value="TRNASYNTHLEU"/>
</dbReference>
<dbReference type="GO" id="GO:0005524">
    <property type="term" value="F:ATP binding"/>
    <property type="evidence" value="ECO:0007669"/>
    <property type="project" value="UniProtKB-UniRule"/>
</dbReference>
<dbReference type="EC" id="6.1.1.4" evidence="9"/>
<evidence type="ECO:0000256" key="9">
    <source>
        <dbReference type="HAMAP-Rule" id="MF_00049"/>
    </source>
</evidence>
<evidence type="ECO:0000256" key="1">
    <source>
        <dbReference type="ARBA" id="ARBA00005594"/>
    </source>
</evidence>
<name>A0A1W2CAX2_9FIRM</name>
<dbReference type="FunFam" id="3.40.50.620:FF:000003">
    <property type="entry name" value="Leucine--tRNA ligase"/>
    <property type="match status" value="1"/>
</dbReference>
<dbReference type="AlphaFoldDB" id="A0A1W2CAX2"/>
<dbReference type="SUPFAM" id="SSF52374">
    <property type="entry name" value="Nucleotidylyl transferase"/>
    <property type="match status" value="1"/>
</dbReference>
<dbReference type="Gene3D" id="1.10.730.10">
    <property type="entry name" value="Isoleucyl-tRNA Synthetase, Domain 1"/>
    <property type="match status" value="1"/>
</dbReference>
<dbReference type="Pfam" id="PF00133">
    <property type="entry name" value="tRNA-synt_1"/>
    <property type="match status" value="1"/>
</dbReference>
<dbReference type="GO" id="GO:0006429">
    <property type="term" value="P:leucyl-tRNA aminoacylation"/>
    <property type="evidence" value="ECO:0007669"/>
    <property type="project" value="UniProtKB-UniRule"/>
</dbReference>
<dbReference type="STRING" id="112901.SAMN04488500_11040"/>
<dbReference type="PANTHER" id="PTHR43740:SF2">
    <property type="entry name" value="LEUCINE--TRNA LIGASE, MITOCHONDRIAL"/>
    <property type="match status" value="1"/>
</dbReference>
<evidence type="ECO:0000313" key="16">
    <source>
        <dbReference type="Proteomes" id="UP000192738"/>
    </source>
</evidence>
<evidence type="ECO:0000256" key="10">
    <source>
        <dbReference type="RuleBase" id="RU363035"/>
    </source>
</evidence>
<gene>
    <name evidence="9" type="primary">leuS</name>
    <name evidence="15" type="ORF">SAMN04488500_11040</name>
</gene>
<dbReference type="InterPro" id="IPR001412">
    <property type="entry name" value="aa-tRNA-synth_I_CS"/>
</dbReference>
<evidence type="ECO:0000259" key="11">
    <source>
        <dbReference type="Pfam" id="PF00133"/>
    </source>
</evidence>
<dbReference type="NCBIfam" id="TIGR00396">
    <property type="entry name" value="leuS_bact"/>
    <property type="match status" value="1"/>
</dbReference>
<dbReference type="GO" id="GO:0005829">
    <property type="term" value="C:cytosol"/>
    <property type="evidence" value="ECO:0007669"/>
    <property type="project" value="TreeGrafter"/>
</dbReference>
<dbReference type="InterPro" id="IPR009008">
    <property type="entry name" value="Val/Leu/Ile-tRNA-synth_edit"/>
</dbReference>
<sequence length="860" mass="97519">MTTVIKQGGTARNLVPGVSHGTFFTIVRGGLNYSMNEKYTPQEIEAKWQKLWVENDAFRTTINRQRPEYYVLEMFPYPSGNLHMGHVRNYSIGDVVARFKVMQGYNVLHPMGWDAFGMPAENAAIKHGIHPSSWTWENIANMRRQQQELGLSYDWDREVATCHPKYYHWTQWLFLLFFERGLAYKKKAAVNWCNDCNTVLANEQVVDGRCWRCDSVVIKKDLEQWFLKITDYADRLLTDLAELKGWPDRVKTMQENWIGRSEGAEFSFAVLDINDKIAVYTTRHDTVFGVSYIVLAPEHALVDKLITGNPEEAAVRAFVERVRGQSEIARTSNETEKEGVFTGAYALHPFTGEQVPIWIANYVLVEYGTGAVMGVPAHDQRDWEFAGKYGLSKKVVVQPVGKELDLSDMTGAYDGQGTMVNSGEFSGLDNEAGKVKIAQWFETQGIGKRRINYRLRDWLISRQRYWGAPIPVIYCPDCGTVPVPKDQLPILLPENVDFASGSVSPLAKAEEFINCTCPKCGSKARRETDTMDTFICSSWYYFRYTSPHSTDEPFDPDKANYWMPVDQYIGGIEHAILHLLYSRFFTKVLKDAGLVNVNEPFKNLLTQGMVIKDGAKMSKSKGNVVSPEEIIGKYGADTARLFILFAAPPERDLEWSDQGVEGAYRFLGRLWRIVGYYAPLVKEEVTDYDPKQLSKEEKELRRILHVTIKRVTEDIGQRFNFNTAISAIMELVNAMYALREQGVTPNVGLAREVVSGLLKMLAPFAPHVTEELWMETLAEGSVHKQLWPTFEAAAMEVEEVEIVLQINGKVRDKVVVPFGLSAKELEKTALSQEKVQALIVGKQIVKVISVPQKLVNIVVK</sequence>
<dbReference type="Gene3D" id="3.10.20.590">
    <property type="match status" value="1"/>
</dbReference>